<feature type="transmembrane region" description="Helical" evidence="6">
    <location>
        <begin position="332"/>
        <end position="352"/>
    </location>
</feature>
<dbReference type="EMBL" id="JACEGQ020000018">
    <property type="protein sequence ID" value="KAH8482613.1"/>
    <property type="molecule type" value="Genomic_DNA"/>
</dbReference>
<comment type="subcellular location">
    <subcellularLocation>
        <location evidence="1">Membrane</location>
        <topology evidence="1">Multi-pass membrane protein</topology>
    </subcellularLocation>
</comment>
<evidence type="ECO:0000313" key="8">
    <source>
        <dbReference type="Proteomes" id="UP000807159"/>
    </source>
</evidence>
<keyword evidence="5 6" id="KW-0472">Membrane</keyword>
<proteinExistence type="inferred from homology"/>
<evidence type="ECO:0000313" key="7">
    <source>
        <dbReference type="EMBL" id="KAH8482613.1"/>
    </source>
</evidence>
<evidence type="ECO:0000256" key="2">
    <source>
        <dbReference type="ARBA" id="ARBA00005982"/>
    </source>
</evidence>
<dbReference type="GO" id="GO:0016020">
    <property type="term" value="C:membrane"/>
    <property type="evidence" value="ECO:0007669"/>
    <property type="project" value="UniProtKB-SubCell"/>
</dbReference>
<feature type="transmembrane region" description="Helical" evidence="6">
    <location>
        <begin position="372"/>
        <end position="392"/>
    </location>
</feature>
<comment type="caution">
    <text evidence="7">The sequence shown here is derived from an EMBL/GenBank/DDBJ whole genome shotgun (WGS) entry which is preliminary data.</text>
</comment>
<dbReference type="InterPro" id="IPR000109">
    <property type="entry name" value="POT_fam"/>
</dbReference>
<feature type="transmembrane region" description="Helical" evidence="6">
    <location>
        <begin position="144"/>
        <end position="165"/>
    </location>
</feature>
<evidence type="ECO:0000256" key="1">
    <source>
        <dbReference type="ARBA" id="ARBA00004141"/>
    </source>
</evidence>
<feature type="transmembrane region" description="Helical" evidence="6">
    <location>
        <begin position="260"/>
        <end position="281"/>
    </location>
</feature>
<dbReference type="Pfam" id="PF00854">
    <property type="entry name" value="PTR2"/>
    <property type="match status" value="2"/>
</dbReference>
<sequence>MDCSSEQRQMITEPLLSNGKGGIRTIPFILANEAFERLASFGLSTNMIMYLTREYGMDAAQGAQLLLLFSSVTNFTPILGAVLADSYVGRYRMIVTVAIPEARYSLCNSRSTLQLVHLYTAFGFMAIGAGGIRSSSLALENKGWMVGFGVPVVLMILPALSFSLASPFYVKSKPKASWITGLAQVVVASFRNRSVELSTQATVEVFQQSLHCWKSSSRRDSRWKCFGSMESLYSRSSRRSENTDKGNPNMVIRNVDVCEFLVMVVWVALYDRIIILLVSKIKGQPVRLGLKKRTGIGILLSTSSMAALAIAESVRRETAIKEGFSDRPDAGVHISTFLLLPFLALSGVAEAFTPIGQNEFFYTELPKSMSSVASTLNGIGMSVASLVSSFIVRAVRDLTTVEGQESWVSSNINKGHYNYYYWLLASILSCL</sequence>
<dbReference type="SUPFAM" id="SSF103473">
    <property type="entry name" value="MFS general substrate transporter"/>
    <property type="match status" value="2"/>
</dbReference>
<organism evidence="7 8">
    <name type="scientific">Populus deltoides</name>
    <name type="common">Eastern poplar</name>
    <name type="synonym">Eastern cottonwood</name>
    <dbReference type="NCBI Taxonomy" id="3696"/>
    <lineage>
        <taxon>Eukaryota</taxon>
        <taxon>Viridiplantae</taxon>
        <taxon>Streptophyta</taxon>
        <taxon>Embryophyta</taxon>
        <taxon>Tracheophyta</taxon>
        <taxon>Spermatophyta</taxon>
        <taxon>Magnoliopsida</taxon>
        <taxon>eudicotyledons</taxon>
        <taxon>Gunneridae</taxon>
        <taxon>Pentapetalae</taxon>
        <taxon>rosids</taxon>
        <taxon>fabids</taxon>
        <taxon>Malpighiales</taxon>
        <taxon>Salicaceae</taxon>
        <taxon>Saliceae</taxon>
        <taxon>Populus</taxon>
    </lineage>
</organism>
<feature type="transmembrane region" description="Helical" evidence="6">
    <location>
        <begin position="113"/>
        <end position="132"/>
    </location>
</feature>
<name>A0A8T2WR61_POPDE</name>
<gene>
    <name evidence="7" type="ORF">H0E87_029894</name>
</gene>
<dbReference type="AlphaFoldDB" id="A0A8T2WR61"/>
<evidence type="ECO:0000256" key="5">
    <source>
        <dbReference type="ARBA" id="ARBA00023136"/>
    </source>
</evidence>
<accession>A0A8T2WR61</accession>
<dbReference type="InterPro" id="IPR036259">
    <property type="entry name" value="MFS_trans_sf"/>
</dbReference>
<dbReference type="GO" id="GO:0022857">
    <property type="term" value="F:transmembrane transporter activity"/>
    <property type="evidence" value="ECO:0007669"/>
    <property type="project" value="InterPro"/>
</dbReference>
<keyword evidence="3 6" id="KW-0812">Transmembrane</keyword>
<keyword evidence="4 6" id="KW-1133">Transmembrane helix</keyword>
<protein>
    <submittedName>
        <fullName evidence="7">Uncharacterized protein</fullName>
    </submittedName>
</protein>
<evidence type="ECO:0000256" key="3">
    <source>
        <dbReference type="ARBA" id="ARBA00022692"/>
    </source>
</evidence>
<comment type="similarity">
    <text evidence="2">Belongs to the major facilitator superfamily. Proton-dependent oligopeptide transporter (POT/PTR) (TC 2.A.17) family.</text>
</comment>
<dbReference type="Proteomes" id="UP000807159">
    <property type="component" value="Chromosome 18"/>
</dbReference>
<dbReference type="PANTHER" id="PTHR11654">
    <property type="entry name" value="OLIGOPEPTIDE TRANSPORTER-RELATED"/>
    <property type="match status" value="1"/>
</dbReference>
<evidence type="ECO:0000256" key="6">
    <source>
        <dbReference type="SAM" id="Phobius"/>
    </source>
</evidence>
<dbReference type="Gene3D" id="1.20.1250.20">
    <property type="entry name" value="MFS general substrate transporter like domains"/>
    <property type="match status" value="2"/>
</dbReference>
<feature type="transmembrane region" description="Helical" evidence="6">
    <location>
        <begin position="65"/>
        <end position="84"/>
    </location>
</feature>
<reference evidence="7" key="1">
    <citation type="journal article" date="2021" name="J. Hered.">
        <title>Genome Assembly of Salicaceae Populus deltoides (Eastern Cottonwood) I-69 Based on Nanopore Sequencing and Hi-C Technologies.</title>
        <authorList>
            <person name="Bai S."/>
            <person name="Wu H."/>
            <person name="Zhang J."/>
            <person name="Pan Z."/>
            <person name="Zhao W."/>
            <person name="Li Z."/>
            <person name="Tong C."/>
        </authorList>
    </citation>
    <scope>NUCLEOTIDE SEQUENCE</scope>
    <source>
        <tissue evidence="7">Leaf</tissue>
    </source>
</reference>
<evidence type="ECO:0000256" key="4">
    <source>
        <dbReference type="ARBA" id="ARBA00022989"/>
    </source>
</evidence>
<feature type="transmembrane region" description="Helical" evidence="6">
    <location>
        <begin position="293"/>
        <end position="311"/>
    </location>
</feature>
<keyword evidence="8" id="KW-1185">Reference proteome</keyword>